<accession>A0A8J4X5R4</accession>
<protein>
    <submittedName>
        <fullName evidence="3">Uncharacterized protein</fullName>
    </submittedName>
</protein>
<evidence type="ECO:0000313" key="4">
    <source>
        <dbReference type="Proteomes" id="UP000727407"/>
    </source>
</evidence>
<gene>
    <name evidence="3" type="ORF">DAT39_005374</name>
</gene>
<comment type="caution">
    <text evidence="3">The sequence shown here is derived from an EMBL/GenBank/DDBJ whole genome shotgun (WGS) entry which is preliminary data.</text>
</comment>
<name>A0A8J4X5R4_CLAMG</name>
<evidence type="ECO:0000256" key="2">
    <source>
        <dbReference type="SAM" id="SignalP"/>
    </source>
</evidence>
<reference evidence="3" key="1">
    <citation type="submission" date="2020-07" db="EMBL/GenBank/DDBJ databases">
        <title>Clarias magur genome sequencing, assembly and annotation.</title>
        <authorList>
            <person name="Kushwaha B."/>
            <person name="Kumar R."/>
            <person name="Das P."/>
            <person name="Joshi C.G."/>
            <person name="Kumar D."/>
            <person name="Nagpure N.S."/>
            <person name="Pandey M."/>
            <person name="Agarwal S."/>
            <person name="Srivastava S."/>
            <person name="Singh M."/>
            <person name="Sahoo L."/>
            <person name="Jayasankar P."/>
            <person name="Meher P.K."/>
            <person name="Koringa P.G."/>
            <person name="Iquebal M.A."/>
            <person name="Das S.P."/>
            <person name="Bit A."/>
            <person name="Patnaik S."/>
            <person name="Patel N."/>
            <person name="Shah T.M."/>
            <person name="Hinsu A."/>
            <person name="Jena J.K."/>
        </authorList>
    </citation>
    <scope>NUCLEOTIDE SEQUENCE</scope>
    <source>
        <strain evidence="3">CIFAMagur01</strain>
        <tissue evidence="3">Testis</tissue>
    </source>
</reference>
<sequence length="160" mass="18358">MKVFIFFALTTAVVTAAPHAASVSDKRQHRSGKPDNSSRPESHHKAGERKKDLLSLKEIICSVKNFTPTAEAHQKEVQNVFMNEECNLETLCQAGNVLSAYNWSDLGLRREKDWRLPRRLHAYSKLQNCTIKGELETIPLLQFLKKIQSCVQKEFTNYRK</sequence>
<evidence type="ECO:0000313" key="3">
    <source>
        <dbReference type="EMBL" id="KAF5904892.1"/>
    </source>
</evidence>
<feature type="signal peptide" evidence="2">
    <location>
        <begin position="1"/>
        <end position="16"/>
    </location>
</feature>
<keyword evidence="2" id="KW-0732">Signal</keyword>
<dbReference type="Proteomes" id="UP000727407">
    <property type="component" value="Unassembled WGS sequence"/>
</dbReference>
<dbReference type="EMBL" id="QNUK01000051">
    <property type="protein sequence ID" value="KAF5904892.1"/>
    <property type="molecule type" value="Genomic_DNA"/>
</dbReference>
<keyword evidence="4" id="KW-1185">Reference proteome</keyword>
<feature type="chain" id="PRO_5035270003" evidence="2">
    <location>
        <begin position="17"/>
        <end position="160"/>
    </location>
</feature>
<evidence type="ECO:0000256" key="1">
    <source>
        <dbReference type="SAM" id="MobiDB-lite"/>
    </source>
</evidence>
<dbReference type="AlphaFoldDB" id="A0A8J4X5R4"/>
<feature type="compositionally biased region" description="Basic and acidic residues" evidence="1">
    <location>
        <begin position="32"/>
        <end position="49"/>
    </location>
</feature>
<feature type="region of interest" description="Disordered" evidence="1">
    <location>
        <begin position="19"/>
        <end position="49"/>
    </location>
</feature>
<proteinExistence type="predicted"/>
<organism evidence="3 4">
    <name type="scientific">Clarias magur</name>
    <name type="common">Asian catfish</name>
    <name type="synonym">Macropteronotus magur</name>
    <dbReference type="NCBI Taxonomy" id="1594786"/>
    <lineage>
        <taxon>Eukaryota</taxon>
        <taxon>Metazoa</taxon>
        <taxon>Chordata</taxon>
        <taxon>Craniata</taxon>
        <taxon>Vertebrata</taxon>
        <taxon>Euteleostomi</taxon>
        <taxon>Actinopterygii</taxon>
        <taxon>Neopterygii</taxon>
        <taxon>Teleostei</taxon>
        <taxon>Ostariophysi</taxon>
        <taxon>Siluriformes</taxon>
        <taxon>Clariidae</taxon>
        <taxon>Clarias</taxon>
    </lineage>
</organism>